<evidence type="ECO:0000259" key="9">
    <source>
        <dbReference type="PROSITE" id="PS50893"/>
    </source>
</evidence>
<keyword evidence="5 10" id="KW-0067">ATP-binding</keyword>
<comment type="caution">
    <text evidence="10">The sequence shown here is derived from an EMBL/GenBank/DDBJ whole genome shotgun (WGS) entry which is preliminary data.</text>
</comment>
<dbReference type="InterPro" id="IPR013525">
    <property type="entry name" value="ABC2_TM"/>
</dbReference>
<dbReference type="InterPro" id="IPR027417">
    <property type="entry name" value="P-loop_NTPase"/>
</dbReference>
<dbReference type="AlphaFoldDB" id="A0A8J7MIC5"/>
<proteinExistence type="predicted"/>
<dbReference type="PANTHER" id="PTHR48041:SF139">
    <property type="entry name" value="PROTEIN SCARLET"/>
    <property type="match status" value="1"/>
</dbReference>
<feature type="transmembrane region" description="Helical" evidence="8">
    <location>
        <begin position="1158"/>
        <end position="1176"/>
    </location>
</feature>
<keyword evidence="4" id="KW-0547">Nucleotide-binding</keyword>
<name>A0A8J7MIC5_9BACT</name>
<organism evidence="10 11">
    <name type="scientific">Persicirhabdus sediminis</name>
    <dbReference type="NCBI Taxonomy" id="454144"/>
    <lineage>
        <taxon>Bacteria</taxon>
        <taxon>Pseudomonadati</taxon>
        <taxon>Verrucomicrobiota</taxon>
        <taxon>Verrucomicrobiia</taxon>
        <taxon>Verrucomicrobiales</taxon>
        <taxon>Verrucomicrobiaceae</taxon>
        <taxon>Persicirhabdus</taxon>
    </lineage>
</organism>
<dbReference type="GO" id="GO:0016887">
    <property type="term" value="F:ATP hydrolysis activity"/>
    <property type="evidence" value="ECO:0007669"/>
    <property type="project" value="InterPro"/>
</dbReference>
<dbReference type="SMART" id="SM00382">
    <property type="entry name" value="AAA"/>
    <property type="match status" value="1"/>
</dbReference>
<keyword evidence="2" id="KW-0813">Transport</keyword>
<dbReference type="InterPro" id="IPR050352">
    <property type="entry name" value="ABCG_transporters"/>
</dbReference>
<evidence type="ECO:0000256" key="8">
    <source>
        <dbReference type="SAM" id="Phobius"/>
    </source>
</evidence>
<keyword evidence="11" id="KW-1185">Reference proteome</keyword>
<feature type="transmembrane region" description="Helical" evidence="8">
    <location>
        <begin position="883"/>
        <end position="909"/>
    </location>
</feature>
<keyword evidence="7 8" id="KW-0472">Membrane</keyword>
<dbReference type="PROSITE" id="PS50893">
    <property type="entry name" value="ABC_TRANSPORTER_2"/>
    <property type="match status" value="1"/>
</dbReference>
<protein>
    <submittedName>
        <fullName evidence="10">ATP-binding cassette domain-containing protein</fullName>
    </submittedName>
</protein>
<accession>A0A8J7MIC5</accession>
<feature type="transmembrane region" description="Helical" evidence="8">
    <location>
        <begin position="843"/>
        <end position="862"/>
    </location>
</feature>
<evidence type="ECO:0000256" key="7">
    <source>
        <dbReference type="ARBA" id="ARBA00023136"/>
    </source>
</evidence>
<dbReference type="Proteomes" id="UP000624703">
    <property type="component" value="Unassembled WGS sequence"/>
</dbReference>
<dbReference type="InterPro" id="IPR003439">
    <property type="entry name" value="ABC_transporter-like_ATP-bd"/>
</dbReference>
<dbReference type="GO" id="GO:0005524">
    <property type="term" value="F:ATP binding"/>
    <property type="evidence" value="ECO:0007669"/>
    <property type="project" value="UniProtKB-KW"/>
</dbReference>
<feature type="transmembrane region" description="Helical" evidence="8">
    <location>
        <begin position="949"/>
        <end position="969"/>
    </location>
</feature>
<dbReference type="GO" id="GO:0016020">
    <property type="term" value="C:membrane"/>
    <property type="evidence" value="ECO:0007669"/>
    <property type="project" value="UniProtKB-SubCell"/>
</dbReference>
<reference evidence="10" key="1">
    <citation type="submission" date="2021-01" db="EMBL/GenBank/DDBJ databases">
        <title>Modified the classification status of verrucomicrobia.</title>
        <authorList>
            <person name="Feng X."/>
        </authorList>
    </citation>
    <scope>NUCLEOTIDE SEQUENCE</scope>
    <source>
        <strain evidence="10">_KCTC 22039</strain>
    </source>
</reference>
<evidence type="ECO:0000313" key="10">
    <source>
        <dbReference type="EMBL" id="MBK1792529.1"/>
    </source>
</evidence>
<dbReference type="Pfam" id="PF00005">
    <property type="entry name" value="ABC_tran"/>
    <property type="match status" value="1"/>
</dbReference>
<feature type="transmembrane region" description="Helical" evidence="8">
    <location>
        <begin position="921"/>
        <end position="942"/>
    </location>
</feature>
<evidence type="ECO:0000313" key="11">
    <source>
        <dbReference type="Proteomes" id="UP000624703"/>
    </source>
</evidence>
<evidence type="ECO:0000256" key="1">
    <source>
        <dbReference type="ARBA" id="ARBA00004141"/>
    </source>
</evidence>
<dbReference type="PROSITE" id="PS00211">
    <property type="entry name" value="ABC_TRANSPORTER_1"/>
    <property type="match status" value="1"/>
</dbReference>
<keyword evidence="3 8" id="KW-0812">Transmembrane</keyword>
<dbReference type="RefSeq" id="WP_200312543.1">
    <property type="nucleotide sequence ID" value="NZ_JAENIM010000046.1"/>
</dbReference>
<evidence type="ECO:0000256" key="5">
    <source>
        <dbReference type="ARBA" id="ARBA00022840"/>
    </source>
</evidence>
<dbReference type="EMBL" id="JAENIM010000046">
    <property type="protein sequence ID" value="MBK1792529.1"/>
    <property type="molecule type" value="Genomic_DNA"/>
</dbReference>
<evidence type="ECO:0000256" key="6">
    <source>
        <dbReference type="ARBA" id="ARBA00022989"/>
    </source>
</evidence>
<dbReference type="Gene3D" id="3.40.50.300">
    <property type="entry name" value="P-loop containing nucleotide triphosphate hydrolases"/>
    <property type="match status" value="1"/>
</dbReference>
<gene>
    <name evidence="10" type="ORF">JIN82_15295</name>
</gene>
<feature type="domain" description="ABC transporter" evidence="9">
    <location>
        <begin position="454"/>
        <end position="693"/>
    </location>
</feature>
<dbReference type="GO" id="GO:0140359">
    <property type="term" value="F:ABC-type transporter activity"/>
    <property type="evidence" value="ECO:0007669"/>
    <property type="project" value="InterPro"/>
</dbReference>
<dbReference type="InterPro" id="IPR003593">
    <property type="entry name" value="AAA+_ATPase"/>
</dbReference>
<evidence type="ECO:0000256" key="2">
    <source>
        <dbReference type="ARBA" id="ARBA00022448"/>
    </source>
</evidence>
<dbReference type="SUPFAM" id="SSF52540">
    <property type="entry name" value="P-loop containing nucleoside triphosphate hydrolases"/>
    <property type="match status" value="1"/>
</dbReference>
<sequence length="1184" mass="132613">MRRAPFHATIGAVASNQHKVSLKSKLLSRLETLPGIQRMVSREPRSMTHAGSLIDVFAAFVSLDNQFAQGEANVALDLLRHAFPEADHGWIARRLRRALRSPKSIDEISEQIQGSIQAEELVHGCMQLYLLVMSSGSQQVSTAAFKQLLDAVNAADLAESIITEFSGKADSKKLPFDKITLAHQDADILLPDHAIGCALNAYRSGNIIIIRNMGAERLWLSGTSLASGDCLRMRSHQVITISSWSLNYDDLSFFLNAKRTGVGQTLFLHETENGLSIERVKSSQSCLKVTIGTKVEVEAIRDAALIALQPYALELNQAIQLAMSESLNLSSGSAMTMDQLRLQAMKVGRRFKIQAGKQQCRLSNDASALKRGDVLLSPGLARRCILDIRYNSNSGSGSVRVVEAERTIIVDGVPIRHQTRLHEGSLIQLSANQAVRCRFKDGILAEERNVINELSLNSLTHSFGSGQKALDNVDFSIKRGEMLCIIGPSGSGKSTLLSVIAGQLRPDRGQIQLNNHSLYHQLDRLRPFIANMPQEEALNPQLTVREHLRHASMIRRPHLSQREHEKRVDHVLDELALQPLAHRRVGTAGDKSLSGGERSRLNLGLDLSSGAEVFLFDEPISGLSSKDSEHVAESLRALARNKIVIASLHRPGASVLSMFDKVLVLDNGGKVAFYGSPNEMVQYFADACDDYQITSAKRPDALEHTFSAGADFVFDVLETEMFDSGGMGGNRRFSSTFWQERFESKMLITRYNEPQQMDTKEADQRKEDGGIPTPLLKRYQRWKEWHRLFRTHFERSFLSKFRNRGTIYSIILEAPLLALLIGLTLRASSEGTYEFYTGLHIPVYLFLTVTIGMFLGLTNSANEVLRDMPVLRRERNTRFNASLYLLAKFSSLSILAGLQCAIYTVVGHFMLEIHNMWFDMWLWMTMTALCGTCIALFVSSWVNSERAALSSVPLLLVPQLLLAGALVQFGEMNRGLFRGAEHARAAGEEPMPARFMPLRYAYEGILVTQATENPFEQNRRTLQEAIDPLSERSFKFEQNLQLNEKERERLRTLTNALTYLMGTGSNSAKEAKELNRQITEIGLHGTTDDLEKLQTWPEDEHEETRGSMEFFVNSRTNLLVGKADIERIDYRKEEERNIFLAEYKFPAGVKMHTTNYCIAALAMVSFLSLLMSRLVLARKMKKTS</sequence>
<dbReference type="InterPro" id="IPR017871">
    <property type="entry name" value="ABC_transporter-like_CS"/>
</dbReference>
<dbReference type="Pfam" id="PF01061">
    <property type="entry name" value="ABC2_membrane"/>
    <property type="match status" value="1"/>
</dbReference>
<comment type="subcellular location">
    <subcellularLocation>
        <location evidence="1">Membrane</location>
        <topology evidence="1">Multi-pass membrane protein</topology>
    </subcellularLocation>
</comment>
<dbReference type="PANTHER" id="PTHR48041">
    <property type="entry name" value="ABC TRANSPORTER G FAMILY MEMBER 28"/>
    <property type="match status" value="1"/>
</dbReference>
<evidence type="ECO:0000256" key="3">
    <source>
        <dbReference type="ARBA" id="ARBA00022692"/>
    </source>
</evidence>
<keyword evidence="6 8" id="KW-1133">Transmembrane helix</keyword>
<evidence type="ECO:0000256" key="4">
    <source>
        <dbReference type="ARBA" id="ARBA00022741"/>
    </source>
</evidence>